<evidence type="ECO:0000256" key="1">
    <source>
        <dbReference type="SAM" id="MobiDB-lite"/>
    </source>
</evidence>
<feature type="signal peptide" evidence="2">
    <location>
        <begin position="1"/>
        <end position="21"/>
    </location>
</feature>
<protein>
    <recommendedName>
        <fullName evidence="5">Secreted protein</fullName>
    </recommendedName>
</protein>
<keyword evidence="4" id="KW-1185">Reference proteome</keyword>
<dbReference type="Proteomes" id="UP000027238">
    <property type="component" value="Unassembled WGS sequence"/>
</dbReference>
<proteinExistence type="predicted"/>
<feature type="chain" id="PRO_5001629364" description="Secreted protein" evidence="2">
    <location>
        <begin position="22"/>
        <end position="67"/>
    </location>
</feature>
<evidence type="ECO:0000313" key="4">
    <source>
        <dbReference type="Proteomes" id="UP000027238"/>
    </source>
</evidence>
<dbReference type="HOGENOM" id="CLU_2812234_0_0_1"/>
<gene>
    <name evidence="3" type="ORF">CSUB01_11665</name>
</gene>
<name>A0A066WT75_COLSU</name>
<comment type="caution">
    <text evidence="3">The sequence shown here is derived from an EMBL/GenBank/DDBJ whole genome shotgun (WGS) entry which is preliminary data.</text>
</comment>
<evidence type="ECO:0000256" key="2">
    <source>
        <dbReference type="SAM" id="SignalP"/>
    </source>
</evidence>
<reference evidence="4" key="1">
    <citation type="journal article" date="2014" name="Genome Announc.">
        <title>Draft genome sequence of Colletotrichum sublineola, a destructive pathogen of cultivated sorghum.</title>
        <authorList>
            <person name="Baroncelli R."/>
            <person name="Sanz-Martin J.M."/>
            <person name="Rech G.E."/>
            <person name="Sukno S.A."/>
            <person name="Thon M.R."/>
        </authorList>
    </citation>
    <scope>NUCLEOTIDE SEQUENCE [LARGE SCALE GENOMIC DNA]</scope>
    <source>
        <strain evidence="4">TX430BB</strain>
    </source>
</reference>
<feature type="region of interest" description="Disordered" evidence="1">
    <location>
        <begin position="45"/>
        <end position="67"/>
    </location>
</feature>
<evidence type="ECO:0000313" key="3">
    <source>
        <dbReference type="EMBL" id="KDN59857.1"/>
    </source>
</evidence>
<dbReference type="EMBL" id="JMSE01001583">
    <property type="protein sequence ID" value="KDN59857.1"/>
    <property type="molecule type" value="Genomic_DNA"/>
</dbReference>
<accession>A0A066WT75</accession>
<evidence type="ECO:0008006" key="5">
    <source>
        <dbReference type="Google" id="ProtNLM"/>
    </source>
</evidence>
<organism evidence="3 4">
    <name type="scientific">Colletotrichum sublineola</name>
    <name type="common">Sorghum anthracnose fungus</name>
    <dbReference type="NCBI Taxonomy" id="1173701"/>
    <lineage>
        <taxon>Eukaryota</taxon>
        <taxon>Fungi</taxon>
        <taxon>Dikarya</taxon>
        <taxon>Ascomycota</taxon>
        <taxon>Pezizomycotina</taxon>
        <taxon>Sordariomycetes</taxon>
        <taxon>Hypocreomycetidae</taxon>
        <taxon>Glomerellales</taxon>
        <taxon>Glomerellaceae</taxon>
        <taxon>Colletotrichum</taxon>
        <taxon>Colletotrichum graminicola species complex</taxon>
    </lineage>
</organism>
<dbReference type="AlphaFoldDB" id="A0A066WT75"/>
<keyword evidence="2" id="KW-0732">Signal</keyword>
<sequence length="67" mass="7338">MFVLLCLSISLSSTQSPPTRSHLLASTDDDNPVFFTLVDVEPRSTYPARNKHPVDDPGRENLGPTLA</sequence>